<keyword evidence="1" id="KW-0805">Transcription regulation</keyword>
<feature type="domain" description="HTH crp-type" evidence="4">
    <location>
        <begin position="134"/>
        <end position="207"/>
    </location>
</feature>
<protein>
    <submittedName>
        <fullName evidence="5">Transcriptional regulator, Crp/Fnr family</fullName>
    </submittedName>
</protein>
<dbReference type="SUPFAM" id="SSF46785">
    <property type="entry name" value="Winged helix' DNA-binding domain"/>
    <property type="match status" value="1"/>
</dbReference>
<evidence type="ECO:0000256" key="2">
    <source>
        <dbReference type="ARBA" id="ARBA00023125"/>
    </source>
</evidence>
<dbReference type="GO" id="GO:0005829">
    <property type="term" value="C:cytosol"/>
    <property type="evidence" value="ECO:0007669"/>
    <property type="project" value="TreeGrafter"/>
</dbReference>
<dbReference type="InterPro" id="IPR050397">
    <property type="entry name" value="Env_Response_Regulators"/>
</dbReference>
<keyword evidence="3" id="KW-0804">Transcription</keyword>
<dbReference type="InterPro" id="IPR018490">
    <property type="entry name" value="cNMP-bd_dom_sf"/>
</dbReference>
<sequence>MDLDIKQKLENFFKQYKNQKYRKGEILVRADDNPSGVFYLINGVVRRYSISPAGEELTLNIYRPVSFFPMDWAINQTSSTHYYEAMTTAEVYRAPRDEVLKFISDKPDILLDLLSRIYHGLDGFMMRMEYLMAGNAQARLITEVLIYARRFGKPNGKAILIDLKLTEKDLASQSGIARETVSRELQKLKGKNLISFKSNQLIVKDIKRLEQELFGSQ</sequence>
<accession>A0A0G0FB22</accession>
<dbReference type="EMBL" id="LBSA01000001">
    <property type="protein sequence ID" value="KKQ10725.1"/>
    <property type="molecule type" value="Genomic_DNA"/>
</dbReference>
<gene>
    <name evidence="5" type="ORF">US19_C0001G0063</name>
</gene>
<comment type="caution">
    <text evidence="5">The sequence shown here is derived from an EMBL/GenBank/DDBJ whole genome shotgun (WGS) entry which is preliminary data.</text>
</comment>
<dbReference type="PANTHER" id="PTHR24567">
    <property type="entry name" value="CRP FAMILY TRANSCRIPTIONAL REGULATORY PROTEIN"/>
    <property type="match status" value="1"/>
</dbReference>
<evidence type="ECO:0000313" key="5">
    <source>
        <dbReference type="EMBL" id="KKQ10725.1"/>
    </source>
</evidence>
<dbReference type="GO" id="GO:0003677">
    <property type="term" value="F:DNA binding"/>
    <property type="evidence" value="ECO:0007669"/>
    <property type="project" value="UniProtKB-KW"/>
</dbReference>
<dbReference type="GO" id="GO:0003700">
    <property type="term" value="F:DNA-binding transcription factor activity"/>
    <property type="evidence" value="ECO:0007669"/>
    <property type="project" value="TreeGrafter"/>
</dbReference>
<dbReference type="InterPro" id="IPR036390">
    <property type="entry name" value="WH_DNA-bd_sf"/>
</dbReference>
<dbReference type="Pfam" id="PF13545">
    <property type="entry name" value="HTH_Crp_2"/>
    <property type="match status" value="1"/>
</dbReference>
<evidence type="ECO:0000256" key="1">
    <source>
        <dbReference type="ARBA" id="ARBA00023015"/>
    </source>
</evidence>
<dbReference type="SUPFAM" id="SSF51206">
    <property type="entry name" value="cAMP-binding domain-like"/>
    <property type="match status" value="1"/>
</dbReference>
<dbReference type="InterPro" id="IPR000595">
    <property type="entry name" value="cNMP-bd_dom"/>
</dbReference>
<dbReference type="Proteomes" id="UP000034492">
    <property type="component" value="Unassembled WGS sequence"/>
</dbReference>
<dbReference type="PANTHER" id="PTHR24567:SF26">
    <property type="entry name" value="REGULATORY PROTEIN YEIL"/>
    <property type="match status" value="1"/>
</dbReference>
<dbReference type="InterPro" id="IPR012318">
    <property type="entry name" value="HTH_CRP"/>
</dbReference>
<dbReference type="InterPro" id="IPR014710">
    <property type="entry name" value="RmlC-like_jellyroll"/>
</dbReference>
<dbReference type="SMART" id="SM00419">
    <property type="entry name" value="HTH_CRP"/>
    <property type="match status" value="1"/>
</dbReference>
<dbReference type="PROSITE" id="PS51063">
    <property type="entry name" value="HTH_CRP_2"/>
    <property type="match status" value="1"/>
</dbReference>
<dbReference type="PRINTS" id="PR00034">
    <property type="entry name" value="HTHCRP"/>
</dbReference>
<dbReference type="Gene3D" id="1.10.10.10">
    <property type="entry name" value="Winged helix-like DNA-binding domain superfamily/Winged helix DNA-binding domain"/>
    <property type="match status" value="1"/>
</dbReference>
<proteinExistence type="predicted"/>
<evidence type="ECO:0000259" key="4">
    <source>
        <dbReference type="PROSITE" id="PS51063"/>
    </source>
</evidence>
<dbReference type="InterPro" id="IPR036388">
    <property type="entry name" value="WH-like_DNA-bd_sf"/>
</dbReference>
<evidence type="ECO:0000313" key="6">
    <source>
        <dbReference type="Proteomes" id="UP000034492"/>
    </source>
</evidence>
<dbReference type="Pfam" id="PF00027">
    <property type="entry name" value="cNMP_binding"/>
    <property type="match status" value="1"/>
</dbReference>
<dbReference type="PATRIC" id="fig|1618426.3.peg.63"/>
<organism evidence="5 6">
    <name type="scientific">Candidatus Daviesbacteria bacterium GW2011_GWB1_36_5</name>
    <dbReference type="NCBI Taxonomy" id="1618426"/>
    <lineage>
        <taxon>Bacteria</taxon>
        <taxon>Candidatus Daviesiibacteriota</taxon>
    </lineage>
</organism>
<dbReference type="CDD" id="cd00038">
    <property type="entry name" value="CAP_ED"/>
    <property type="match status" value="1"/>
</dbReference>
<reference evidence="5 6" key="1">
    <citation type="journal article" date="2015" name="Nature">
        <title>rRNA introns, odd ribosomes, and small enigmatic genomes across a large radiation of phyla.</title>
        <authorList>
            <person name="Brown C.T."/>
            <person name="Hug L.A."/>
            <person name="Thomas B.C."/>
            <person name="Sharon I."/>
            <person name="Castelle C.J."/>
            <person name="Singh A."/>
            <person name="Wilkins M.J."/>
            <person name="Williams K.H."/>
            <person name="Banfield J.F."/>
        </authorList>
    </citation>
    <scope>NUCLEOTIDE SEQUENCE [LARGE SCALE GENOMIC DNA]</scope>
</reference>
<name>A0A0G0FB22_9BACT</name>
<dbReference type="Gene3D" id="2.60.120.10">
    <property type="entry name" value="Jelly Rolls"/>
    <property type="match status" value="1"/>
</dbReference>
<keyword evidence="2" id="KW-0238">DNA-binding</keyword>
<dbReference type="AlphaFoldDB" id="A0A0G0FB22"/>
<evidence type="ECO:0000256" key="3">
    <source>
        <dbReference type="ARBA" id="ARBA00023163"/>
    </source>
</evidence>